<dbReference type="InParanoid" id="F1ZCQ7"/>
<dbReference type="STRING" id="983920.Y88_1424"/>
<name>F1ZCQ7_9SPHN</name>
<proteinExistence type="predicted"/>
<keyword evidence="2" id="KW-1185">Reference proteome</keyword>
<evidence type="ECO:0000313" key="1">
    <source>
        <dbReference type="EMBL" id="EGD57591.1"/>
    </source>
</evidence>
<comment type="caution">
    <text evidence="1">The sequence shown here is derived from an EMBL/GenBank/DDBJ whole genome shotgun (WGS) entry which is preliminary data.</text>
</comment>
<gene>
    <name evidence="1" type="ORF">Y88_1424</name>
</gene>
<dbReference type="Proteomes" id="UP000004728">
    <property type="component" value="Unassembled WGS sequence"/>
</dbReference>
<evidence type="ECO:0000313" key="2">
    <source>
        <dbReference type="Proteomes" id="UP000004728"/>
    </source>
</evidence>
<dbReference type="AlphaFoldDB" id="F1ZCQ7"/>
<accession>F1ZCQ7</accession>
<dbReference type="EMBL" id="AEWJ01000058">
    <property type="protein sequence ID" value="EGD57591.1"/>
    <property type="molecule type" value="Genomic_DNA"/>
</dbReference>
<protein>
    <submittedName>
        <fullName evidence="1">Uncharacterized protein</fullName>
    </submittedName>
</protein>
<reference evidence="1 2" key="1">
    <citation type="journal article" date="2012" name="J. Bacteriol.">
        <title>Draft Genome Sequence of Novosphingobium nitrogenifigens Y88T.</title>
        <authorList>
            <person name="Strabala T.J."/>
            <person name="Macdonald L."/>
            <person name="Liu V."/>
            <person name="Smit A.M."/>
        </authorList>
    </citation>
    <scope>NUCLEOTIDE SEQUENCE [LARGE SCALE GENOMIC DNA]</scope>
    <source>
        <strain evidence="1 2">DSM 19370</strain>
    </source>
</reference>
<sequence length="44" mass="4623">MTLLTIDLYGALPESERPASVDKTVTLMSVDPNIPFSLQSGSGA</sequence>
<organism evidence="1 2">
    <name type="scientific">Novosphingobium nitrogenifigens DSM 19370</name>
    <dbReference type="NCBI Taxonomy" id="983920"/>
    <lineage>
        <taxon>Bacteria</taxon>
        <taxon>Pseudomonadati</taxon>
        <taxon>Pseudomonadota</taxon>
        <taxon>Alphaproteobacteria</taxon>
        <taxon>Sphingomonadales</taxon>
        <taxon>Sphingomonadaceae</taxon>
        <taxon>Novosphingobium</taxon>
    </lineage>
</organism>
<dbReference type="HOGENOM" id="CLU_3219325_0_0_5"/>